<feature type="region of interest" description="Disordered" evidence="4">
    <location>
        <begin position="1"/>
        <end position="21"/>
    </location>
</feature>
<dbReference type="GO" id="GO:0006364">
    <property type="term" value="P:rRNA processing"/>
    <property type="evidence" value="ECO:0007669"/>
    <property type="project" value="UniProtKB-ARBA"/>
</dbReference>
<dbReference type="Gene3D" id="3.10.290.10">
    <property type="entry name" value="RNA-binding S4 domain"/>
    <property type="match status" value="1"/>
</dbReference>
<keyword evidence="3" id="KW-0694">RNA-binding</keyword>
<evidence type="ECO:0000259" key="5">
    <source>
        <dbReference type="SMART" id="SM00363"/>
    </source>
</evidence>
<dbReference type="GO" id="GO:0009982">
    <property type="term" value="F:pseudouridine synthase activity"/>
    <property type="evidence" value="ECO:0007669"/>
    <property type="project" value="InterPro"/>
</dbReference>
<evidence type="ECO:0000313" key="8">
    <source>
        <dbReference type="Proteomes" id="UP000011087"/>
    </source>
</evidence>
<dbReference type="KEGG" id="gtt:GUITHDRAFT_79481"/>
<dbReference type="NCBIfam" id="TIGR00093">
    <property type="entry name" value="pseudouridine synthase"/>
    <property type="match status" value="1"/>
</dbReference>
<dbReference type="PaxDb" id="55529-EKX35779"/>
<dbReference type="GeneID" id="17292496"/>
<dbReference type="OrthoDB" id="440619at2759"/>
<dbReference type="SUPFAM" id="SSF55120">
    <property type="entry name" value="Pseudouridine synthase"/>
    <property type="match status" value="1"/>
</dbReference>
<evidence type="ECO:0000256" key="4">
    <source>
        <dbReference type="SAM" id="MobiDB-lite"/>
    </source>
</evidence>
<dbReference type="Pfam" id="PF00849">
    <property type="entry name" value="PseudoU_synth_2"/>
    <property type="match status" value="1"/>
</dbReference>
<dbReference type="InterPro" id="IPR020094">
    <property type="entry name" value="TruA/RsuA/RluB/E/F_N"/>
</dbReference>
<dbReference type="EMBL" id="JH993084">
    <property type="protein sequence ID" value="EKX35779.1"/>
    <property type="molecule type" value="Genomic_DNA"/>
</dbReference>
<organism evidence="6">
    <name type="scientific">Guillardia theta (strain CCMP2712)</name>
    <name type="common">Cryptophyte</name>
    <dbReference type="NCBI Taxonomy" id="905079"/>
    <lineage>
        <taxon>Eukaryota</taxon>
        <taxon>Cryptophyceae</taxon>
        <taxon>Pyrenomonadales</taxon>
        <taxon>Geminigeraceae</taxon>
        <taxon>Guillardia</taxon>
    </lineage>
</organism>
<protein>
    <recommendedName>
        <fullName evidence="5">RNA-binding S4 domain-containing protein</fullName>
    </recommendedName>
</protein>
<dbReference type="GO" id="GO:0001522">
    <property type="term" value="P:pseudouridine synthesis"/>
    <property type="evidence" value="ECO:0007669"/>
    <property type="project" value="InterPro"/>
</dbReference>
<dbReference type="HOGENOM" id="CLU_024979_1_2_1"/>
<dbReference type="AlphaFoldDB" id="L1IIQ2"/>
<dbReference type="EnsemblProtists" id="EKX35779">
    <property type="protein sequence ID" value="EKX35779"/>
    <property type="gene ID" value="GUITHDRAFT_79481"/>
</dbReference>
<keyword evidence="8" id="KW-1185">Reference proteome</keyword>
<dbReference type="Gene3D" id="3.30.70.1560">
    <property type="entry name" value="Alpha-L RNA-binding motif"/>
    <property type="match status" value="1"/>
</dbReference>
<dbReference type="InterPro" id="IPR006145">
    <property type="entry name" value="PsdUridine_synth_RsuA/RluA"/>
</dbReference>
<dbReference type="InterPro" id="IPR020103">
    <property type="entry name" value="PsdUridine_synth_cat_dom_sf"/>
</dbReference>
<dbReference type="InterPro" id="IPR042092">
    <property type="entry name" value="PsdUridine_s_RsuA/RluB/E/F_cat"/>
</dbReference>
<reference evidence="6 8" key="1">
    <citation type="journal article" date="2012" name="Nature">
        <title>Algal genomes reveal evolutionary mosaicism and the fate of nucleomorphs.</title>
        <authorList>
            <consortium name="DOE Joint Genome Institute"/>
            <person name="Curtis B.A."/>
            <person name="Tanifuji G."/>
            <person name="Burki F."/>
            <person name="Gruber A."/>
            <person name="Irimia M."/>
            <person name="Maruyama S."/>
            <person name="Arias M.C."/>
            <person name="Ball S.G."/>
            <person name="Gile G.H."/>
            <person name="Hirakawa Y."/>
            <person name="Hopkins J.F."/>
            <person name="Kuo A."/>
            <person name="Rensing S.A."/>
            <person name="Schmutz J."/>
            <person name="Symeonidi A."/>
            <person name="Elias M."/>
            <person name="Eveleigh R.J."/>
            <person name="Herman E.K."/>
            <person name="Klute M.J."/>
            <person name="Nakayama T."/>
            <person name="Obornik M."/>
            <person name="Reyes-Prieto A."/>
            <person name="Armbrust E.V."/>
            <person name="Aves S.J."/>
            <person name="Beiko R.G."/>
            <person name="Coutinho P."/>
            <person name="Dacks J.B."/>
            <person name="Durnford D.G."/>
            <person name="Fast N.M."/>
            <person name="Green B.R."/>
            <person name="Grisdale C.J."/>
            <person name="Hempel F."/>
            <person name="Henrissat B."/>
            <person name="Hoppner M.P."/>
            <person name="Ishida K."/>
            <person name="Kim E."/>
            <person name="Koreny L."/>
            <person name="Kroth P.G."/>
            <person name="Liu Y."/>
            <person name="Malik S.B."/>
            <person name="Maier U.G."/>
            <person name="McRose D."/>
            <person name="Mock T."/>
            <person name="Neilson J.A."/>
            <person name="Onodera N.T."/>
            <person name="Poole A.M."/>
            <person name="Pritham E.J."/>
            <person name="Richards T.A."/>
            <person name="Rocap G."/>
            <person name="Roy S.W."/>
            <person name="Sarai C."/>
            <person name="Schaack S."/>
            <person name="Shirato S."/>
            <person name="Slamovits C.H."/>
            <person name="Spencer D.F."/>
            <person name="Suzuki S."/>
            <person name="Worden A.Z."/>
            <person name="Zauner S."/>
            <person name="Barry K."/>
            <person name="Bell C."/>
            <person name="Bharti A.K."/>
            <person name="Crow J.A."/>
            <person name="Grimwood J."/>
            <person name="Kramer R."/>
            <person name="Lindquist E."/>
            <person name="Lucas S."/>
            <person name="Salamov A."/>
            <person name="McFadden G.I."/>
            <person name="Lane C.E."/>
            <person name="Keeling P.J."/>
            <person name="Gray M.W."/>
            <person name="Grigoriev I.V."/>
            <person name="Archibald J.M."/>
        </authorList>
    </citation>
    <scope>NUCLEOTIDE SEQUENCE</scope>
    <source>
        <strain evidence="6 8">CCMP2712</strain>
    </source>
</reference>
<dbReference type="PANTHER" id="PTHR47683">
    <property type="entry name" value="PSEUDOURIDINE SYNTHASE FAMILY PROTEIN-RELATED"/>
    <property type="match status" value="1"/>
</dbReference>
<keyword evidence="2" id="KW-0413">Isomerase</keyword>
<dbReference type="OMA" id="KRMFGHF"/>
<feature type="domain" description="RNA-binding S4" evidence="5">
    <location>
        <begin position="22"/>
        <end position="80"/>
    </location>
</feature>
<dbReference type="InterPro" id="IPR050343">
    <property type="entry name" value="RsuA_PseudoU_synthase"/>
</dbReference>
<dbReference type="Gene3D" id="3.30.70.580">
    <property type="entry name" value="Pseudouridine synthase I, catalytic domain, N-terminal subdomain"/>
    <property type="match status" value="1"/>
</dbReference>
<dbReference type="SMART" id="SM00363">
    <property type="entry name" value="S4"/>
    <property type="match status" value="1"/>
</dbReference>
<evidence type="ECO:0000313" key="6">
    <source>
        <dbReference type="EMBL" id="EKX35779.1"/>
    </source>
</evidence>
<proteinExistence type="inferred from homology"/>
<name>L1IIQ2_GUITC</name>
<evidence type="ECO:0000256" key="1">
    <source>
        <dbReference type="ARBA" id="ARBA00008348"/>
    </source>
</evidence>
<dbReference type="CDD" id="cd00165">
    <property type="entry name" value="S4"/>
    <property type="match status" value="1"/>
</dbReference>
<sequence>MKSTRQRFSEEDEESSDSSEGIRINKCFKEFASRRESDRFVQDGRVTVDGRKAFPGERVFPGNVVRLDGKLVQWEGLSIIDETVAPQDQFVYIKYWKPRGVVCTTDTRVRGNIVDAVGHPERIFMVGRLDKDSTGLILLTSDGRVPNLVLRSDHKHDKKYMVRADRAIREEDIHKLAEGVVITTTAQRDRKSKIITARTLPCEITRVSDDEICITLHEGRNRQIRKMLEVLGYEVLELHRVEVMGITLSGLKIGEWRPLSESEMSFITERF</sequence>
<evidence type="ECO:0000256" key="2">
    <source>
        <dbReference type="ARBA" id="ARBA00023235"/>
    </source>
</evidence>
<dbReference type="STRING" id="905079.L1IIQ2"/>
<dbReference type="eggNOG" id="ENOG502S02U">
    <property type="taxonomic scope" value="Eukaryota"/>
</dbReference>
<dbReference type="InterPro" id="IPR036986">
    <property type="entry name" value="S4_RNA-bd_sf"/>
</dbReference>
<dbReference type="InterPro" id="IPR000748">
    <property type="entry name" value="PsdUridine_synth_RsuA/RluB/E/F"/>
</dbReference>
<reference evidence="7" key="3">
    <citation type="submission" date="2016-03" db="UniProtKB">
        <authorList>
            <consortium name="EnsemblProtists"/>
        </authorList>
    </citation>
    <scope>IDENTIFICATION</scope>
</reference>
<gene>
    <name evidence="6" type="ORF">GUITHDRAFT_79481</name>
</gene>
<dbReference type="PROSITE" id="PS01149">
    <property type="entry name" value="PSI_RSU"/>
    <property type="match status" value="1"/>
</dbReference>
<dbReference type="InterPro" id="IPR018496">
    <property type="entry name" value="PsdUridine_synth_RsuA/RluB_CS"/>
</dbReference>
<dbReference type="PANTHER" id="PTHR47683:SF2">
    <property type="entry name" value="RNA-BINDING S4 DOMAIN-CONTAINING PROTEIN"/>
    <property type="match status" value="1"/>
</dbReference>
<dbReference type="Proteomes" id="UP000011087">
    <property type="component" value="Unassembled WGS sequence"/>
</dbReference>
<comment type="similarity">
    <text evidence="1">Belongs to the pseudouridine synthase RsuA family.</text>
</comment>
<dbReference type="InterPro" id="IPR002942">
    <property type="entry name" value="S4_RNA-bd"/>
</dbReference>
<dbReference type="Pfam" id="PF01479">
    <property type="entry name" value="S4"/>
    <property type="match status" value="1"/>
</dbReference>
<evidence type="ECO:0000256" key="3">
    <source>
        <dbReference type="PROSITE-ProRule" id="PRU00182"/>
    </source>
</evidence>
<reference evidence="8" key="2">
    <citation type="submission" date="2012-11" db="EMBL/GenBank/DDBJ databases">
        <authorList>
            <person name="Kuo A."/>
            <person name="Curtis B.A."/>
            <person name="Tanifuji G."/>
            <person name="Burki F."/>
            <person name="Gruber A."/>
            <person name="Irimia M."/>
            <person name="Maruyama S."/>
            <person name="Arias M.C."/>
            <person name="Ball S.G."/>
            <person name="Gile G.H."/>
            <person name="Hirakawa Y."/>
            <person name="Hopkins J.F."/>
            <person name="Rensing S.A."/>
            <person name="Schmutz J."/>
            <person name="Symeonidi A."/>
            <person name="Elias M."/>
            <person name="Eveleigh R.J."/>
            <person name="Herman E.K."/>
            <person name="Klute M.J."/>
            <person name="Nakayama T."/>
            <person name="Obornik M."/>
            <person name="Reyes-Prieto A."/>
            <person name="Armbrust E.V."/>
            <person name="Aves S.J."/>
            <person name="Beiko R.G."/>
            <person name="Coutinho P."/>
            <person name="Dacks J.B."/>
            <person name="Durnford D.G."/>
            <person name="Fast N.M."/>
            <person name="Green B.R."/>
            <person name="Grisdale C."/>
            <person name="Hempe F."/>
            <person name="Henrissat B."/>
            <person name="Hoppner M.P."/>
            <person name="Ishida K.-I."/>
            <person name="Kim E."/>
            <person name="Koreny L."/>
            <person name="Kroth P.G."/>
            <person name="Liu Y."/>
            <person name="Malik S.-B."/>
            <person name="Maier U.G."/>
            <person name="McRose D."/>
            <person name="Mock T."/>
            <person name="Neilson J.A."/>
            <person name="Onodera N.T."/>
            <person name="Poole A.M."/>
            <person name="Pritham E.J."/>
            <person name="Richards T.A."/>
            <person name="Rocap G."/>
            <person name="Roy S.W."/>
            <person name="Sarai C."/>
            <person name="Schaack S."/>
            <person name="Shirato S."/>
            <person name="Slamovits C.H."/>
            <person name="Spencer D.F."/>
            <person name="Suzuki S."/>
            <person name="Worden A.Z."/>
            <person name="Zauner S."/>
            <person name="Barry K."/>
            <person name="Bell C."/>
            <person name="Bharti A.K."/>
            <person name="Crow J.A."/>
            <person name="Grimwood J."/>
            <person name="Kramer R."/>
            <person name="Lindquist E."/>
            <person name="Lucas S."/>
            <person name="Salamov A."/>
            <person name="McFadden G.I."/>
            <person name="Lane C.E."/>
            <person name="Keeling P.J."/>
            <person name="Gray M.W."/>
            <person name="Grigoriev I.V."/>
            <person name="Archibald J.M."/>
        </authorList>
    </citation>
    <scope>NUCLEOTIDE SEQUENCE</scope>
    <source>
        <strain evidence="8">CCMP2712</strain>
    </source>
</reference>
<dbReference type="PROSITE" id="PS50889">
    <property type="entry name" value="S4"/>
    <property type="match status" value="1"/>
</dbReference>
<accession>L1IIQ2</accession>
<dbReference type="SUPFAM" id="SSF55174">
    <property type="entry name" value="Alpha-L RNA-binding motif"/>
    <property type="match status" value="1"/>
</dbReference>
<dbReference type="RefSeq" id="XP_005822759.1">
    <property type="nucleotide sequence ID" value="XM_005822702.1"/>
</dbReference>
<evidence type="ECO:0000313" key="7">
    <source>
        <dbReference type="EnsemblProtists" id="EKX35779"/>
    </source>
</evidence>
<dbReference type="GO" id="GO:0003723">
    <property type="term" value="F:RNA binding"/>
    <property type="evidence" value="ECO:0007669"/>
    <property type="project" value="UniProtKB-KW"/>
</dbReference>